<dbReference type="EMBL" id="QFNK01000192">
    <property type="protein sequence ID" value="PZO84013.1"/>
    <property type="molecule type" value="Genomic_DNA"/>
</dbReference>
<evidence type="ECO:0000259" key="2">
    <source>
        <dbReference type="PROSITE" id="PS50994"/>
    </source>
</evidence>
<accession>A0A2W4ZNT9</accession>
<dbReference type="PROSITE" id="PS50994">
    <property type="entry name" value="INTEGRASE"/>
    <property type="match status" value="1"/>
</dbReference>
<dbReference type="Pfam" id="PF13936">
    <property type="entry name" value="HTH_38"/>
    <property type="match status" value="1"/>
</dbReference>
<keyword evidence="1" id="KW-0233">DNA recombination</keyword>
<dbReference type="GO" id="GO:0015074">
    <property type="term" value="P:DNA integration"/>
    <property type="evidence" value="ECO:0007669"/>
    <property type="project" value="InterPro"/>
</dbReference>
<organism evidence="3 4">
    <name type="scientific">Micavibrio aeruginosavorus</name>
    <dbReference type="NCBI Taxonomy" id="349221"/>
    <lineage>
        <taxon>Bacteria</taxon>
        <taxon>Pseudomonadati</taxon>
        <taxon>Bdellovibrionota</taxon>
        <taxon>Bdellovibrionia</taxon>
        <taxon>Bdellovibrionales</taxon>
        <taxon>Pseudobdellovibrionaceae</taxon>
        <taxon>Micavibrio</taxon>
    </lineage>
</organism>
<dbReference type="InterPro" id="IPR051917">
    <property type="entry name" value="Transposase-Integrase"/>
</dbReference>
<comment type="caution">
    <text evidence="3">The sequence shown here is derived from an EMBL/GenBank/DDBJ whole genome shotgun (WGS) entry which is preliminary data.</text>
</comment>
<proteinExistence type="predicted"/>
<dbReference type="GO" id="GO:0005829">
    <property type="term" value="C:cytosol"/>
    <property type="evidence" value="ECO:0007669"/>
    <property type="project" value="TreeGrafter"/>
</dbReference>
<dbReference type="InterPro" id="IPR053392">
    <property type="entry name" value="Transposase_IS30-like"/>
</dbReference>
<name>A0A2W4ZNT9_9BACT</name>
<dbReference type="PANTHER" id="PTHR10948:SF23">
    <property type="entry name" value="TRANSPOSASE INSI FOR INSERTION SEQUENCE ELEMENT IS30A-RELATED"/>
    <property type="match status" value="1"/>
</dbReference>
<dbReference type="InterPro" id="IPR025246">
    <property type="entry name" value="IS30-like_HTH"/>
</dbReference>
<dbReference type="GO" id="GO:0003676">
    <property type="term" value="F:nucleic acid binding"/>
    <property type="evidence" value="ECO:0007669"/>
    <property type="project" value="InterPro"/>
</dbReference>
<evidence type="ECO:0000313" key="3">
    <source>
        <dbReference type="EMBL" id="PZO84013.1"/>
    </source>
</evidence>
<dbReference type="NCBIfam" id="NF033563">
    <property type="entry name" value="transpos_IS30"/>
    <property type="match status" value="1"/>
</dbReference>
<dbReference type="SUPFAM" id="SSF53098">
    <property type="entry name" value="Ribonuclease H-like"/>
    <property type="match status" value="1"/>
</dbReference>
<gene>
    <name evidence="3" type="ORF">DI626_08665</name>
</gene>
<dbReference type="Gene3D" id="3.30.420.10">
    <property type="entry name" value="Ribonuclease H-like superfamily/Ribonuclease H"/>
    <property type="match status" value="1"/>
</dbReference>
<dbReference type="GO" id="GO:0006310">
    <property type="term" value="P:DNA recombination"/>
    <property type="evidence" value="ECO:0007669"/>
    <property type="project" value="UniProtKB-KW"/>
</dbReference>
<dbReference type="AlphaFoldDB" id="A0A2W4ZNT9"/>
<dbReference type="PANTHER" id="PTHR10948">
    <property type="entry name" value="TRANSPOSASE"/>
    <property type="match status" value="1"/>
</dbReference>
<dbReference type="Proteomes" id="UP000249557">
    <property type="component" value="Unassembled WGS sequence"/>
</dbReference>
<sequence>MGKVYQQLSLSERRKIYFWREEKKSVDEIAALLGRHRSTIYRELQRNYFSDDDPFNCGYFHLNAQELYRRRRQQKQKFVRDPKIKDFVTMKLKEFWSPEQIAGYLKNTGHDGLYACHETIYRYIYSAEGKSLGLYQYTFRGRKHRARRFARRSRDQRGIPEYLLIQNRPDHIDERQEIGHWEADLMIFERVHGNVNITTLTERKTRFTFLIKNETKRPQEVMGSIRERLISIPREHRKTITFDRGSEFLSWPLLSKYIGVTSYYCEPRSPWQKGTVENTNGRIRRFLPRETNLNDLPPQRLEEICNRINTTPRKCLNYRTPRDVFYNIKKHCFL</sequence>
<dbReference type="InterPro" id="IPR012337">
    <property type="entry name" value="RNaseH-like_sf"/>
</dbReference>
<dbReference type="GO" id="GO:0032196">
    <property type="term" value="P:transposition"/>
    <property type="evidence" value="ECO:0007669"/>
    <property type="project" value="TreeGrafter"/>
</dbReference>
<feature type="domain" description="Integrase catalytic" evidence="2">
    <location>
        <begin position="165"/>
        <end position="329"/>
    </location>
</feature>
<dbReference type="InterPro" id="IPR036397">
    <property type="entry name" value="RNaseH_sf"/>
</dbReference>
<reference evidence="3 4" key="1">
    <citation type="submission" date="2017-08" db="EMBL/GenBank/DDBJ databases">
        <title>Infants hospitalized years apart are colonized by the same room-sourced microbial strains.</title>
        <authorList>
            <person name="Brooks B."/>
            <person name="Olm M.R."/>
            <person name="Firek B.A."/>
            <person name="Baker R."/>
            <person name="Thomas B.C."/>
            <person name="Morowitz M.J."/>
            <person name="Banfield J.F."/>
        </authorList>
    </citation>
    <scope>NUCLEOTIDE SEQUENCE [LARGE SCALE GENOMIC DNA]</scope>
    <source>
        <strain evidence="3">S2_018_000_R2_104</strain>
    </source>
</reference>
<protein>
    <submittedName>
        <fullName evidence="3">IS30 family transposase</fullName>
    </submittedName>
</protein>
<dbReference type="InterPro" id="IPR001584">
    <property type="entry name" value="Integrase_cat-core"/>
</dbReference>
<dbReference type="GO" id="GO:0004803">
    <property type="term" value="F:transposase activity"/>
    <property type="evidence" value="ECO:0007669"/>
    <property type="project" value="TreeGrafter"/>
</dbReference>
<evidence type="ECO:0000313" key="4">
    <source>
        <dbReference type="Proteomes" id="UP000249557"/>
    </source>
</evidence>
<evidence type="ECO:0000256" key="1">
    <source>
        <dbReference type="ARBA" id="ARBA00023172"/>
    </source>
</evidence>